<accession>A0A844GE57</accession>
<sequence>MNSDVQIVGAGSYALLLDPLPSAAIGVRGVRSNLVVGYTGTSGVVSVTATELSLESAFGSYITLKNLNLSATSGNASGAANSLDTGSWAYSTWYYLFVIYNPTTSTSALLWSLSATSPTLPSGYTYFSMVSVNKTQSATNYWFLGGTQTDRVFQPKVNGSSNVLGLPLIASGAAGSISTPTWVAIGLGSAVPPNTCRVALLPLVSTSPATIIAAPNNSYGVANSTSNPPPLFFQNVTSGGVSSYPVWMTLESTSVYWASSAAGCYLFLSAWELNL</sequence>
<dbReference type="EMBL" id="WLYX01000001">
    <property type="protein sequence ID" value="MTD34042.1"/>
    <property type="molecule type" value="Genomic_DNA"/>
</dbReference>
<evidence type="ECO:0000313" key="1">
    <source>
        <dbReference type="EMBL" id="MTD34042.1"/>
    </source>
</evidence>
<protein>
    <submittedName>
        <fullName evidence="1">Uncharacterized protein</fullName>
    </submittedName>
</protein>
<name>A0A844GE57_9NEIS</name>
<reference evidence="1 2" key="1">
    <citation type="submission" date="2019-11" db="EMBL/GenBank/DDBJ databases">
        <title>Draft genome sequence of Paludibacterium sp. dN18-1.</title>
        <authorList>
            <person name="Im W.-T."/>
        </authorList>
    </citation>
    <scope>NUCLEOTIDE SEQUENCE [LARGE SCALE GENOMIC DNA]</scope>
    <source>
        <strain evidence="2">dN 18-1</strain>
    </source>
</reference>
<proteinExistence type="predicted"/>
<comment type="caution">
    <text evidence="1">The sequence shown here is derived from an EMBL/GenBank/DDBJ whole genome shotgun (WGS) entry which is preliminary data.</text>
</comment>
<dbReference type="AlphaFoldDB" id="A0A844GE57"/>
<gene>
    <name evidence="1" type="ORF">GKE73_16545</name>
</gene>
<dbReference type="Proteomes" id="UP000446658">
    <property type="component" value="Unassembled WGS sequence"/>
</dbReference>
<evidence type="ECO:0000313" key="2">
    <source>
        <dbReference type="Proteomes" id="UP000446658"/>
    </source>
</evidence>
<keyword evidence="2" id="KW-1185">Reference proteome</keyword>
<organism evidence="1 2">
    <name type="scientific">Paludibacterium denitrificans</name>
    <dbReference type="NCBI Taxonomy" id="2675226"/>
    <lineage>
        <taxon>Bacteria</taxon>
        <taxon>Pseudomonadati</taxon>
        <taxon>Pseudomonadota</taxon>
        <taxon>Betaproteobacteria</taxon>
        <taxon>Neisseriales</taxon>
        <taxon>Chromobacteriaceae</taxon>
        <taxon>Paludibacterium</taxon>
    </lineage>
</organism>